<gene>
    <name evidence="2" type="ORF">FNF27_05587</name>
</gene>
<accession>A0A5A8EAE5</accession>
<evidence type="ECO:0000256" key="1">
    <source>
        <dbReference type="SAM" id="MobiDB-lite"/>
    </source>
</evidence>
<evidence type="ECO:0000313" key="3">
    <source>
        <dbReference type="Proteomes" id="UP000322899"/>
    </source>
</evidence>
<dbReference type="EMBL" id="VLTO01000040">
    <property type="protein sequence ID" value="KAA0172950.1"/>
    <property type="molecule type" value="Genomic_DNA"/>
</dbReference>
<protein>
    <submittedName>
        <fullName evidence="2">Uncharacterized protein</fullName>
    </submittedName>
</protein>
<proteinExistence type="predicted"/>
<comment type="caution">
    <text evidence="2">The sequence shown here is derived from an EMBL/GenBank/DDBJ whole genome shotgun (WGS) entry which is preliminary data.</text>
</comment>
<dbReference type="Proteomes" id="UP000322899">
    <property type="component" value="Unassembled WGS sequence"/>
</dbReference>
<feature type="region of interest" description="Disordered" evidence="1">
    <location>
        <begin position="67"/>
        <end position="120"/>
    </location>
</feature>
<feature type="compositionally biased region" description="Low complexity" evidence="1">
    <location>
        <begin position="67"/>
        <end position="76"/>
    </location>
</feature>
<reference evidence="2 3" key="1">
    <citation type="submission" date="2019-07" db="EMBL/GenBank/DDBJ databases">
        <title>Genomes of Cafeteria roenbergensis.</title>
        <authorList>
            <person name="Fischer M.G."/>
            <person name="Hackl T."/>
            <person name="Roman M."/>
        </authorList>
    </citation>
    <scope>NUCLEOTIDE SEQUENCE [LARGE SCALE GENOMIC DNA]</scope>
    <source>
        <strain evidence="2 3">E4-10P</strain>
    </source>
</reference>
<name>A0A5A8EAE5_CAFRO</name>
<evidence type="ECO:0000313" key="2">
    <source>
        <dbReference type="EMBL" id="KAA0172950.1"/>
    </source>
</evidence>
<dbReference type="AlphaFoldDB" id="A0A5A8EAE5"/>
<sequence length="197" mass="19257">MPLEPGQRVAVGAASDLPPHLKSIGGLQGTVSQVDQAASAAAVALDDGSVHQGVPLRCLAPVTVAAPPAAAEGAPASESRSPDAPSAEGEPQAQRPAADESSESSDKDDTPGAQVPSALRSMVGEVVKVTGDSGPLSGKVGFVKAVADATGPGGGTLTVTIDGTDTAIAKKDVVRTSNARDLAALLGGIVADDPDSP</sequence>
<organism evidence="2 3">
    <name type="scientific">Cafeteria roenbergensis</name>
    <name type="common">Marine flagellate</name>
    <dbReference type="NCBI Taxonomy" id="33653"/>
    <lineage>
        <taxon>Eukaryota</taxon>
        <taxon>Sar</taxon>
        <taxon>Stramenopiles</taxon>
        <taxon>Bigyra</taxon>
        <taxon>Opalozoa</taxon>
        <taxon>Bicosoecida</taxon>
        <taxon>Cafeteriaceae</taxon>
        <taxon>Cafeteria</taxon>
    </lineage>
</organism>